<dbReference type="EMBL" id="VSSQ01044051">
    <property type="protein sequence ID" value="MPM97834.1"/>
    <property type="molecule type" value="Genomic_DNA"/>
</dbReference>
<accession>A0A645E7G6</accession>
<dbReference type="AlphaFoldDB" id="A0A645E7G6"/>
<protein>
    <recommendedName>
        <fullName evidence="2">DNA-damage-inducible protein D</fullName>
    </recommendedName>
</protein>
<gene>
    <name evidence="1" type="ORF">SDC9_145014</name>
</gene>
<name>A0A645E7G6_9ZZZZ</name>
<evidence type="ECO:0008006" key="2">
    <source>
        <dbReference type="Google" id="ProtNLM"/>
    </source>
</evidence>
<sequence>MRSDCFFEMKWQSTILNWQQLLRMQVLLSQSITLFFKTMVIWVCMAEANQTHFEVGKKVRKTIQEIGGEMPENLPAADSIKKLEPKVEKLKLKNSNK</sequence>
<evidence type="ECO:0000313" key="1">
    <source>
        <dbReference type="EMBL" id="MPM97834.1"/>
    </source>
</evidence>
<reference evidence="1" key="1">
    <citation type="submission" date="2019-08" db="EMBL/GenBank/DDBJ databases">
        <authorList>
            <person name="Kucharzyk K."/>
            <person name="Murdoch R.W."/>
            <person name="Higgins S."/>
            <person name="Loffler F."/>
        </authorList>
    </citation>
    <scope>NUCLEOTIDE SEQUENCE</scope>
</reference>
<organism evidence="1">
    <name type="scientific">bioreactor metagenome</name>
    <dbReference type="NCBI Taxonomy" id="1076179"/>
    <lineage>
        <taxon>unclassified sequences</taxon>
        <taxon>metagenomes</taxon>
        <taxon>ecological metagenomes</taxon>
    </lineage>
</organism>
<comment type="caution">
    <text evidence="1">The sequence shown here is derived from an EMBL/GenBank/DDBJ whole genome shotgun (WGS) entry which is preliminary data.</text>
</comment>
<proteinExistence type="predicted"/>